<organism evidence="2 3">
    <name type="scientific">Paracoccus liaowanqingii</name>
    <dbReference type="NCBI Taxonomy" id="2560053"/>
    <lineage>
        <taxon>Bacteria</taxon>
        <taxon>Pseudomonadati</taxon>
        <taxon>Pseudomonadota</taxon>
        <taxon>Alphaproteobacteria</taxon>
        <taxon>Rhodobacterales</taxon>
        <taxon>Paracoccaceae</taxon>
        <taxon>Paracoccus</taxon>
    </lineage>
</organism>
<feature type="domain" description="Cyclic-phosphate processing Receiver" evidence="1">
    <location>
        <begin position="5"/>
        <end position="96"/>
    </location>
</feature>
<keyword evidence="3" id="KW-1185">Reference proteome</keyword>
<comment type="caution">
    <text evidence="2">The sequence shown here is derived from an EMBL/GenBank/DDBJ whole genome shotgun (WGS) entry which is preliminary data.</text>
</comment>
<evidence type="ECO:0000259" key="1">
    <source>
        <dbReference type="Pfam" id="PF20274"/>
    </source>
</evidence>
<proteinExistence type="predicted"/>
<dbReference type="EMBL" id="SRPG01000004">
    <property type="protein sequence ID" value="TGN68548.1"/>
    <property type="molecule type" value="Genomic_DNA"/>
</dbReference>
<protein>
    <recommendedName>
        <fullName evidence="1">Cyclic-phosphate processing Receiver domain-containing protein</fullName>
    </recommendedName>
</protein>
<evidence type="ECO:0000313" key="3">
    <source>
        <dbReference type="Proteomes" id="UP000297972"/>
    </source>
</evidence>
<dbReference type="InterPro" id="IPR046909">
    <property type="entry name" value="cREC_REC"/>
</dbReference>
<dbReference type="Proteomes" id="UP000297972">
    <property type="component" value="Unassembled WGS sequence"/>
</dbReference>
<evidence type="ECO:0000313" key="2">
    <source>
        <dbReference type="EMBL" id="TGN68548.1"/>
    </source>
</evidence>
<dbReference type="Pfam" id="PF20274">
    <property type="entry name" value="cREC_REC"/>
    <property type="match status" value="1"/>
</dbReference>
<dbReference type="AlphaFoldDB" id="A0A4Z1CSU0"/>
<reference evidence="2 3" key="1">
    <citation type="submission" date="2019-03" db="EMBL/GenBank/DDBJ databases">
        <authorList>
            <person name="Li J."/>
        </authorList>
    </citation>
    <scope>NUCLEOTIDE SEQUENCE [LARGE SCALE GENOMIC DNA]</scope>
    <source>
        <strain evidence="2 3">3058</strain>
    </source>
</reference>
<dbReference type="RefSeq" id="WP_135815979.1">
    <property type="nucleotide sequence ID" value="NZ_SRPG01000004.1"/>
</dbReference>
<gene>
    <name evidence="2" type="ORF">E4L95_00925</name>
</gene>
<dbReference type="OrthoDB" id="5124760at2"/>
<name>A0A4Z1CSU0_9RHOB</name>
<accession>A0A4Z1CSU0</accession>
<sequence length="113" mass="12763">MSTWTLFLDDERHPVRNDVVVCRTSLEAIEEIRKRGCPVEMMLDHDLGPGDDASKIFYAGFENLVLDGLVSIPEGFRFSVHSQNPVGGNNLAGKIDSLLREMERRARETRTCL</sequence>